<evidence type="ECO:0000313" key="1">
    <source>
        <dbReference type="EMBL" id="KAJ7192957.1"/>
    </source>
</evidence>
<organism evidence="1 2">
    <name type="scientific">Mycena pura</name>
    <dbReference type="NCBI Taxonomy" id="153505"/>
    <lineage>
        <taxon>Eukaryota</taxon>
        <taxon>Fungi</taxon>
        <taxon>Dikarya</taxon>
        <taxon>Basidiomycota</taxon>
        <taxon>Agaricomycotina</taxon>
        <taxon>Agaricomycetes</taxon>
        <taxon>Agaricomycetidae</taxon>
        <taxon>Agaricales</taxon>
        <taxon>Marasmiineae</taxon>
        <taxon>Mycenaceae</taxon>
        <taxon>Mycena</taxon>
    </lineage>
</organism>
<gene>
    <name evidence="1" type="ORF">GGX14DRAFT_405871</name>
</gene>
<name>A0AAD6Y5Z5_9AGAR</name>
<protein>
    <submittedName>
        <fullName evidence="1">Uncharacterized protein</fullName>
    </submittedName>
</protein>
<evidence type="ECO:0000313" key="2">
    <source>
        <dbReference type="Proteomes" id="UP001219525"/>
    </source>
</evidence>
<keyword evidence="2" id="KW-1185">Reference proteome</keyword>
<comment type="caution">
    <text evidence="1">The sequence shown here is derived from an EMBL/GenBank/DDBJ whole genome shotgun (WGS) entry which is preliminary data.</text>
</comment>
<dbReference type="AlphaFoldDB" id="A0AAD6Y5Z5"/>
<sequence>MFTIYQTHIWAMVYSYIEMVYYEELAGPSTSHRGCGVQGLSFLIDGLVSALLAVHITESSLQQGVEGVYYDSTYWGSDTSLTLRRDPPPCIRISRERCGVMHQAELCPSHQRHWQG</sequence>
<accession>A0AAD6Y5Z5</accession>
<dbReference type="EMBL" id="JARJCW010000113">
    <property type="protein sequence ID" value="KAJ7192957.1"/>
    <property type="molecule type" value="Genomic_DNA"/>
</dbReference>
<dbReference type="Proteomes" id="UP001219525">
    <property type="component" value="Unassembled WGS sequence"/>
</dbReference>
<proteinExistence type="predicted"/>
<reference evidence="1" key="1">
    <citation type="submission" date="2023-03" db="EMBL/GenBank/DDBJ databases">
        <title>Massive genome expansion in bonnet fungi (Mycena s.s.) driven by repeated elements and novel gene families across ecological guilds.</title>
        <authorList>
            <consortium name="Lawrence Berkeley National Laboratory"/>
            <person name="Harder C.B."/>
            <person name="Miyauchi S."/>
            <person name="Viragh M."/>
            <person name="Kuo A."/>
            <person name="Thoen E."/>
            <person name="Andreopoulos B."/>
            <person name="Lu D."/>
            <person name="Skrede I."/>
            <person name="Drula E."/>
            <person name="Henrissat B."/>
            <person name="Morin E."/>
            <person name="Kohler A."/>
            <person name="Barry K."/>
            <person name="LaButti K."/>
            <person name="Morin E."/>
            <person name="Salamov A."/>
            <person name="Lipzen A."/>
            <person name="Mereny Z."/>
            <person name="Hegedus B."/>
            <person name="Baldrian P."/>
            <person name="Stursova M."/>
            <person name="Weitz H."/>
            <person name="Taylor A."/>
            <person name="Grigoriev I.V."/>
            <person name="Nagy L.G."/>
            <person name="Martin F."/>
            <person name="Kauserud H."/>
        </authorList>
    </citation>
    <scope>NUCLEOTIDE SEQUENCE</scope>
    <source>
        <strain evidence="1">9144</strain>
    </source>
</reference>